<feature type="region of interest" description="Disordered" evidence="1">
    <location>
        <begin position="568"/>
        <end position="603"/>
    </location>
</feature>
<feature type="compositionally biased region" description="Polar residues" evidence="1">
    <location>
        <begin position="93"/>
        <end position="102"/>
    </location>
</feature>
<feature type="compositionally biased region" description="Low complexity" evidence="1">
    <location>
        <begin position="146"/>
        <end position="156"/>
    </location>
</feature>
<feature type="compositionally biased region" description="Basic and acidic residues" evidence="1">
    <location>
        <begin position="297"/>
        <end position="307"/>
    </location>
</feature>
<name>A0A7I5EDR6_HAECO</name>
<feature type="region of interest" description="Disordered" evidence="1">
    <location>
        <begin position="225"/>
        <end position="326"/>
    </location>
</feature>
<feature type="compositionally biased region" description="Polar residues" evidence="1">
    <location>
        <begin position="364"/>
        <end position="387"/>
    </location>
</feature>
<feature type="compositionally biased region" description="Polar residues" evidence="1">
    <location>
        <begin position="437"/>
        <end position="451"/>
    </location>
</feature>
<feature type="region of interest" description="Disordered" evidence="1">
    <location>
        <begin position="57"/>
        <end position="105"/>
    </location>
</feature>
<proteinExistence type="predicted"/>
<feature type="region of interest" description="Disordered" evidence="1">
    <location>
        <begin position="354"/>
        <end position="516"/>
    </location>
</feature>
<dbReference type="OrthoDB" id="5874076at2759"/>
<feature type="region of interest" description="Disordered" evidence="1">
    <location>
        <begin position="127"/>
        <end position="190"/>
    </location>
</feature>
<organism evidence="2 3">
    <name type="scientific">Haemonchus contortus</name>
    <name type="common">Barber pole worm</name>
    <dbReference type="NCBI Taxonomy" id="6289"/>
    <lineage>
        <taxon>Eukaryota</taxon>
        <taxon>Metazoa</taxon>
        <taxon>Ecdysozoa</taxon>
        <taxon>Nematoda</taxon>
        <taxon>Chromadorea</taxon>
        <taxon>Rhabditida</taxon>
        <taxon>Rhabditina</taxon>
        <taxon>Rhabditomorpha</taxon>
        <taxon>Strongyloidea</taxon>
        <taxon>Trichostrongylidae</taxon>
        <taxon>Haemonchus</taxon>
    </lineage>
</organism>
<evidence type="ECO:0000313" key="3">
    <source>
        <dbReference type="WBParaSite" id="HCON_00163210-00001"/>
    </source>
</evidence>
<reference evidence="3" key="1">
    <citation type="submission" date="2020-12" db="UniProtKB">
        <authorList>
            <consortium name="WormBaseParasite"/>
        </authorList>
    </citation>
    <scope>IDENTIFICATION</scope>
    <source>
        <strain evidence="3">MHco3</strain>
    </source>
</reference>
<dbReference type="AlphaFoldDB" id="A0A7I5EDR6"/>
<feature type="compositionally biased region" description="Polar residues" evidence="1">
    <location>
        <begin position="236"/>
        <end position="250"/>
    </location>
</feature>
<feature type="compositionally biased region" description="Polar residues" evidence="1">
    <location>
        <begin position="494"/>
        <end position="511"/>
    </location>
</feature>
<accession>A0A7I5EDR6</accession>
<evidence type="ECO:0000313" key="2">
    <source>
        <dbReference type="Proteomes" id="UP000025227"/>
    </source>
</evidence>
<evidence type="ECO:0000256" key="1">
    <source>
        <dbReference type="SAM" id="MobiDB-lite"/>
    </source>
</evidence>
<keyword evidence="2" id="KW-1185">Reference proteome</keyword>
<dbReference type="WBParaSite" id="HCON_00163210-00001">
    <property type="protein sequence ID" value="HCON_00163210-00001"/>
    <property type="gene ID" value="HCON_00163210"/>
</dbReference>
<dbReference type="OMA" id="IRNENPR"/>
<dbReference type="Proteomes" id="UP000025227">
    <property type="component" value="Unplaced"/>
</dbReference>
<feature type="compositionally biased region" description="Polar residues" evidence="1">
    <location>
        <begin position="174"/>
        <end position="190"/>
    </location>
</feature>
<protein>
    <submittedName>
        <fullName evidence="3">TPX2 domain-containing protein</fullName>
    </submittedName>
</protein>
<sequence>MSKAEWGGSVMSDQLSDSTYDHVNAKCWGSLEEDIPEYLCDEFFRTHGDINGREAIPAVSRVVEDEREHGPQVNSRPSQDENRPQQPFEVTASEIQNENRPQQPIVAKASENIEDLSRLAMFGKQKKVLRRSQIQHEQKAAAGAPSSASRTMSSRHSSQRETPIRGAVPAPVTNVRSSSSQRTAPVSNARTRLTPVSIRERKAVPTRLQTAGTRPGPVRVISGSQQKVSLTADASAESTTSQMRSNSRQGRNLIEGPLTRARSKELGLNDETANKAGPTPSDQVANLAVGVSQLRIGTERRARDRAPRTTTSSSAKAPLRNDPVRISRCPQIKDASLRSTTVPSENEFRRELVTRVSSLGPKPRSTSTPKNDNKAASTASAVMSANRDTSRTRRLVASAPRAGTTAKPHRPPSVTRPKTPVVSSSRPIPSRSGATIAKSTSAQQGTTSQVVNPRPLEPRSTVVRHTPVLPKEKGDGTPLRGFRSKELRRIPAPTSGSITSSTAEVGSTASSAAEARSKIVLTKERERALISRLAVPKNAAARTSLKVSNVQTHGLSCVKVRSRSSSVVRRPGSALSNGSAPSCSKALPFSGASGPSSVEPTVCSKPAAVDGVNVVE</sequence>
<feature type="compositionally biased region" description="Low complexity" evidence="1">
    <location>
        <begin position="420"/>
        <end position="432"/>
    </location>
</feature>